<gene>
    <name evidence="3" type="ORF">ON006_10275</name>
</gene>
<evidence type="ECO:0000259" key="2">
    <source>
        <dbReference type="PROSITE" id="PS50943"/>
    </source>
</evidence>
<dbReference type="KEGG" id="dpf:ON006_10275"/>
<keyword evidence="4" id="KW-1185">Reference proteome</keyword>
<evidence type="ECO:0000313" key="4">
    <source>
        <dbReference type="Proteomes" id="UP001164653"/>
    </source>
</evidence>
<dbReference type="RefSeq" id="WP_244819692.1">
    <property type="nucleotide sequence ID" value="NZ_CP112998.1"/>
</dbReference>
<dbReference type="NCBIfam" id="TIGR02607">
    <property type="entry name" value="antidote_HigA"/>
    <property type="match status" value="1"/>
</dbReference>
<accession>A0A9E8SM39</accession>
<dbReference type="PANTHER" id="PTHR36924">
    <property type="entry name" value="ANTITOXIN HIGA-1"/>
    <property type="match status" value="1"/>
</dbReference>
<dbReference type="EMBL" id="CP112998">
    <property type="protein sequence ID" value="WAC14325.1"/>
    <property type="molecule type" value="Genomic_DNA"/>
</dbReference>
<dbReference type="Gene3D" id="1.10.260.40">
    <property type="entry name" value="lambda repressor-like DNA-binding domains"/>
    <property type="match status" value="1"/>
</dbReference>
<sequence>MALFDTAHPGELIKETLDGIREETGQKLTIGEVAEGLGVTRKTLSAIINGKQSVTPEMSIRLATAFANTTPEFWLSVQESYDLAKARKKVDTSKVRIFWNPTSASA</sequence>
<dbReference type="SMART" id="SM00530">
    <property type="entry name" value="HTH_XRE"/>
    <property type="match status" value="1"/>
</dbReference>
<keyword evidence="1" id="KW-0238">DNA-binding</keyword>
<dbReference type="InterPro" id="IPR010982">
    <property type="entry name" value="Lambda_DNA-bd_dom_sf"/>
</dbReference>
<protein>
    <submittedName>
        <fullName evidence="3">HigA family addiction module antitoxin</fullName>
    </submittedName>
</protein>
<dbReference type="Proteomes" id="UP001164653">
    <property type="component" value="Chromosome"/>
</dbReference>
<organism evidence="3 4">
    <name type="scientific">Dyadobacter pollutisoli</name>
    <dbReference type="NCBI Taxonomy" id="2910158"/>
    <lineage>
        <taxon>Bacteria</taxon>
        <taxon>Pseudomonadati</taxon>
        <taxon>Bacteroidota</taxon>
        <taxon>Cytophagia</taxon>
        <taxon>Cytophagales</taxon>
        <taxon>Spirosomataceae</taxon>
        <taxon>Dyadobacter</taxon>
    </lineage>
</organism>
<dbReference type="PANTHER" id="PTHR36924:SF1">
    <property type="entry name" value="ANTITOXIN HIGA-1"/>
    <property type="match status" value="1"/>
</dbReference>
<dbReference type="InterPro" id="IPR013430">
    <property type="entry name" value="Toxin_antidote_HigA"/>
</dbReference>
<dbReference type="PROSITE" id="PS50943">
    <property type="entry name" value="HTH_CROC1"/>
    <property type="match status" value="1"/>
</dbReference>
<reference evidence="3" key="1">
    <citation type="submission" date="2022-11" db="EMBL/GenBank/DDBJ databases">
        <title>Dyadobacter pollutisoli sp. nov., isolated from plastic dumped soil.</title>
        <authorList>
            <person name="Kim J.M."/>
            <person name="Kim K.R."/>
            <person name="Lee J.K."/>
            <person name="Hao L."/>
            <person name="Jeon C.O."/>
        </authorList>
    </citation>
    <scope>NUCLEOTIDE SEQUENCE</scope>
    <source>
        <strain evidence="3">U1</strain>
    </source>
</reference>
<name>A0A9E8SM39_9BACT</name>
<feature type="domain" description="HTH cro/C1-type" evidence="2">
    <location>
        <begin position="26"/>
        <end position="73"/>
    </location>
</feature>
<proteinExistence type="predicted"/>
<dbReference type="InterPro" id="IPR001387">
    <property type="entry name" value="Cro/C1-type_HTH"/>
</dbReference>
<dbReference type="CDD" id="cd00093">
    <property type="entry name" value="HTH_XRE"/>
    <property type="match status" value="1"/>
</dbReference>
<dbReference type="AlphaFoldDB" id="A0A9E8SM39"/>
<dbReference type="GO" id="GO:0003677">
    <property type="term" value="F:DNA binding"/>
    <property type="evidence" value="ECO:0007669"/>
    <property type="project" value="UniProtKB-KW"/>
</dbReference>
<evidence type="ECO:0000256" key="1">
    <source>
        <dbReference type="ARBA" id="ARBA00023125"/>
    </source>
</evidence>
<evidence type="ECO:0000313" key="3">
    <source>
        <dbReference type="EMBL" id="WAC14325.1"/>
    </source>
</evidence>
<dbReference type="Pfam" id="PF01381">
    <property type="entry name" value="HTH_3"/>
    <property type="match status" value="1"/>
</dbReference>
<dbReference type="SUPFAM" id="SSF47413">
    <property type="entry name" value="lambda repressor-like DNA-binding domains"/>
    <property type="match status" value="1"/>
</dbReference>